<keyword evidence="4" id="KW-1185">Reference proteome</keyword>
<dbReference type="AlphaFoldDB" id="A0AA39UC71"/>
<feature type="domain" description="RNase III" evidence="2">
    <location>
        <begin position="10"/>
        <end position="123"/>
    </location>
</feature>
<organism evidence="3 4">
    <name type="scientific">Cladonia borealis</name>
    <dbReference type="NCBI Taxonomy" id="184061"/>
    <lineage>
        <taxon>Eukaryota</taxon>
        <taxon>Fungi</taxon>
        <taxon>Dikarya</taxon>
        <taxon>Ascomycota</taxon>
        <taxon>Pezizomycotina</taxon>
        <taxon>Lecanoromycetes</taxon>
        <taxon>OSLEUM clade</taxon>
        <taxon>Lecanoromycetidae</taxon>
        <taxon>Lecanorales</taxon>
        <taxon>Lecanorineae</taxon>
        <taxon>Cladoniaceae</taxon>
        <taxon>Cladonia</taxon>
    </lineage>
</organism>
<dbReference type="SMART" id="SM00535">
    <property type="entry name" value="RIBOc"/>
    <property type="match status" value="1"/>
</dbReference>
<dbReference type="PROSITE" id="PS50142">
    <property type="entry name" value="RNASE_3_2"/>
    <property type="match status" value="1"/>
</dbReference>
<dbReference type="Proteomes" id="UP001166286">
    <property type="component" value="Unassembled WGS sequence"/>
</dbReference>
<reference evidence="3" key="1">
    <citation type="submission" date="2023-03" db="EMBL/GenBank/DDBJ databases">
        <title>Complete genome of Cladonia borealis.</title>
        <authorList>
            <person name="Park H."/>
        </authorList>
    </citation>
    <scope>NUCLEOTIDE SEQUENCE</scope>
    <source>
        <strain evidence="3">ANT050790</strain>
    </source>
</reference>
<feature type="compositionally biased region" description="Basic residues" evidence="1">
    <location>
        <begin position="168"/>
        <end position="177"/>
    </location>
</feature>
<name>A0AA39UC71_9LECA</name>
<dbReference type="Pfam" id="PF14622">
    <property type="entry name" value="Ribonucleas_3_3"/>
    <property type="match status" value="1"/>
</dbReference>
<dbReference type="InterPro" id="IPR036389">
    <property type="entry name" value="RNase_III_sf"/>
</dbReference>
<comment type="caution">
    <text evidence="3">The sequence shown here is derived from an EMBL/GenBank/DDBJ whole genome shotgun (WGS) entry which is preliminary data.</text>
</comment>
<feature type="region of interest" description="Disordered" evidence="1">
    <location>
        <begin position="156"/>
        <end position="177"/>
    </location>
</feature>
<evidence type="ECO:0000256" key="1">
    <source>
        <dbReference type="SAM" id="MobiDB-lite"/>
    </source>
</evidence>
<evidence type="ECO:0000259" key="2">
    <source>
        <dbReference type="PROSITE" id="PS50142"/>
    </source>
</evidence>
<dbReference type="InterPro" id="IPR000999">
    <property type="entry name" value="RNase_III_dom"/>
</dbReference>
<proteinExistence type="predicted"/>
<accession>A0AA39UC71</accession>
<dbReference type="GO" id="GO:0004525">
    <property type="term" value="F:ribonuclease III activity"/>
    <property type="evidence" value="ECO:0007669"/>
    <property type="project" value="InterPro"/>
</dbReference>
<evidence type="ECO:0000313" key="4">
    <source>
        <dbReference type="Proteomes" id="UP001166286"/>
    </source>
</evidence>
<dbReference type="EMBL" id="JAFEKC020000006">
    <property type="protein sequence ID" value="KAK0514166.1"/>
    <property type="molecule type" value="Genomic_DNA"/>
</dbReference>
<dbReference type="CDD" id="cd00593">
    <property type="entry name" value="RIBOc"/>
    <property type="match status" value="1"/>
</dbReference>
<protein>
    <recommendedName>
        <fullName evidence="2">RNase III domain-containing protein</fullName>
    </recommendedName>
</protein>
<gene>
    <name evidence="3" type="ORF">JMJ35_003888</name>
</gene>
<sequence length="177" mass="19347">MALSEKALRIHAVETLVQYRFHNRELLWEALQGPPTFVIPDGNKRLAIVGDAAIRLALAENWYPGKTSKGNFSNIASAIGSNANLKKIGLEIGLERLMYGNVGGKGIADTVEAILGAVYLDSGLKKVKDVMDTLDLVSKSRRLEKMLESEGFVMFDGNEEEDGPAMPTKKRRRSAGS</sequence>
<dbReference type="SUPFAM" id="SSF69065">
    <property type="entry name" value="RNase III domain-like"/>
    <property type="match status" value="1"/>
</dbReference>
<dbReference type="Gene3D" id="1.10.1520.10">
    <property type="entry name" value="Ribonuclease III domain"/>
    <property type="match status" value="1"/>
</dbReference>
<evidence type="ECO:0000313" key="3">
    <source>
        <dbReference type="EMBL" id="KAK0514166.1"/>
    </source>
</evidence>
<dbReference type="GO" id="GO:0006396">
    <property type="term" value="P:RNA processing"/>
    <property type="evidence" value="ECO:0007669"/>
    <property type="project" value="InterPro"/>
</dbReference>